<dbReference type="FunFam" id="1.10.10.10:FF:000001">
    <property type="entry name" value="LysR family transcriptional regulator"/>
    <property type="match status" value="1"/>
</dbReference>
<dbReference type="Gene3D" id="3.40.190.290">
    <property type="match status" value="1"/>
</dbReference>
<keyword evidence="4" id="KW-0804">Transcription</keyword>
<dbReference type="Pfam" id="PF03466">
    <property type="entry name" value="LysR_substrate"/>
    <property type="match status" value="1"/>
</dbReference>
<accession>A0A0P1IAT4</accession>
<dbReference type="Gene3D" id="1.10.10.10">
    <property type="entry name" value="Winged helix-like DNA-binding domain superfamily/Winged helix DNA-binding domain"/>
    <property type="match status" value="1"/>
</dbReference>
<evidence type="ECO:0000256" key="4">
    <source>
        <dbReference type="ARBA" id="ARBA00023163"/>
    </source>
</evidence>
<dbReference type="GeneID" id="83881537"/>
<dbReference type="Pfam" id="PF00126">
    <property type="entry name" value="HTH_1"/>
    <property type="match status" value="1"/>
</dbReference>
<dbReference type="STRING" id="1715693.PH7735_02518"/>
<evidence type="ECO:0000256" key="3">
    <source>
        <dbReference type="ARBA" id="ARBA00023125"/>
    </source>
</evidence>
<proteinExistence type="inferred from homology"/>
<keyword evidence="2" id="KW-0805">Transcription regulation</keyword>
<dbReference type="InterPro" id="IPR000847">
    <property type="entry name" value="LysR_HTH_N"/>
</dbReference>
<dbReference type="InterPro" id="IPR036390">
    <property type="entry name" value="WH_DNA-bd_sf"/>
</dbReference>
<evidence type="ECO:0000313" key="6">
    <source>
        <dbReference type="EMBL" id="CUK01979.1"/>
    </source>
</evidence>
<dbReference type="EMBL" id="CYTW01000002">
    <property type="protein sequence ID" value="CUK01979.1"/>
    <property type="molecule type" value="Genomic_DNA"/>
</dbReference>
<gene>
    <name evidence="6" type="primary">oxyR_3</name>
    <name evidence="6" type="ORF">PH7735_02518</name>
</gene>
<comment type="similarity">
    <text evidence="1">Belongs to the LysR transcriptional regulatory family.</text>
</comment>
<dbReference type="CDD" id="cd05466">
    <property type="entry name" value="PBP2_LTTR_substrate"/>
    <property type="match status" value="1"/>
</dbReference>
<evidence type="ECO:0000313" key="7">
    <source>
        <dbReference type="Proteomes" id="UP000051870"/>
    </source>
</evidence>
<dbReference type="RefSeq" id="WP_058311680.1">
    <property type="nucleotide sequence ID" value="NZ_CYTW01000002.1"/>
</dbReference>
<dbReference type="AlphaFoldDB" id="A0A0P1IAT4"/>
<keyword evidence="7" id="KW-1185">Reference proteome</keyword>
<organism evidence="6 7">
    <name type="scientific">Shimia thalassica</name>
    <dbReference type="NCBI Taxonomy" id="1715693"/>
    <lineage>
        <taxon>Bacteria</taxon>
        <taxon>Pseudomonadati</taxon>
        <taxon>Pseudomonadota</taxon>
        <taxon>Alphaproteobacteria</taxon>
        <taxon>Rhodobacterales</taxon>
        <taxon>Roseobacteraceae</taxon>
    </lineage>
</organism>
<dbReference type="InterPro" id="IPR005119">
    <property type="entry name" value="LysR_subst-bd"/>
</dbReference>
<reference evidence="7" key="1">
    <citation type="submission" date="2015-09" db="EMBL/GenBank/DDBJ databases">
        <authorList>
            <person name="Rodrigo-Torres Lidia"/>
            <person name="Arahal R.David."/>
        </authorList>
    </citation>
    <scope>NUCLEOTIDE SEQUENCE [LARGE SCALE GENOMIC DNA]</scope>
    <source>
        <strain evidence="7">CECT 7735</strain>
    </source>
</reference>
<dbReference type="PRINTS" id="PR00039">
    <property type="entry name" value="HTHLYSR"/>
</dbReference>
<dbReference type="Proteomes" id="UP000051870">
    <property type="component" value="Unassembled WGS sequence"/>
</dbReference>
<dbReference type="PANTHER" id="PTHR30126:SF77">
    <property type="entry name" value="TRANSCRIPTIONAL REGULATORY PROTEIN"/>
    <property type="match status" value="1"/>
</dbReference>
<dbReference type="GO" id="GO:0000976">
    <property type="term" value="F:transcription cis-regulatory region binding"/>
    <property type="evidence" value="ECO:0007669"/>
    <property type="project" value="TreeGrafter"/>
</dbReference>
<evidence type="ECO:0000256" key="1">
    <source>
        <dbReference type="ARBA" id="ARBA00009437"/>
    </source>
</evidence>
<dbReference type="GO" id="GO:0003700">
    <property type="term" value="F:DNA-binding transcription factor activity"/>
    <property type="evidence" value="ECO:0007669"/>
    <property type="project" value="InterPro"/>
</dbReference>
<sequence>MIKSQITLKQLEAFAFVVDTGTFRAAATALGTTQPNISARISALESALDTTLLIRDAGSVRLTSKGKRLLEKARQVLWAGEALIEEAGQQVLIEERLRLGVTELVACTWLQEFLRLLKGAYPKLRVQLEVDLSSVIEARLMEGQLDLAFQNDPFKSSAFASEALGAESYCWVANPNLIAEIGRSPRAGDLFQHTILTHSKDTQAGHALHAFAESQGLGRHQIVHSSALSACVPMVLEGLGIALLPKTLVRCEIASGNLLEIAFDWLPDPLSFYARYAPSRAPLFVAKAAKLASRAMNPAKDEVYDK</sequence>
<protein>
    <submittedName>
        <fullName evidence="6">Putative hydrogen peroxide-inducible genes activator</fullName>
    </submittedName>
</protein>
<dbReference type="SUPFAM" id="SSF46785">
    <property type="entry name" value="Winged helix' DNA-binding domain"/>
    <property type="match status" value="1"/>
</dbReference>
<dbReference type="SUPFAM" id="SSF53850">
    <property type="entry name" value="Periplasmic binding protein-like II"/>
    <property type="match status" value="1"/>
</dbReference>
<feature type="domain" description="HTH lysR-type" evidence="5">
    <location>
        <begin position="6"/>
        <end position="63"/>
    </location>
</feature>
<evidence type="ECO:0000259" key="5">
    <source>
        <dbReference type="PROSITE" id="PS50931"/>
    </source>
</evidence>
<dbReference type="InterPro" id="IPR036388">
    <property type="entry name" value="WH-like_DNA-bd_sf"/>
</dbReference>
<keyword evidence="3" id="KW-0238">DNA-binding</keyword>
<name>A0A0P1IAT4_9RHOB</name>
<dbReference type="PANTHER" id="PTHR30126">
    <property type="entry name" value="HTH-TYPE TRANSCRIPTIONAL REGULATOR"/>
    <property type="match status" value="1"/>
</dbReference>
<dbReference type="PROSITE" id="PS50931">
    <property type="entry name" value="HTH_LYSR"/>
    <property type="match status" value="1"/>
</dbReference>
<evidence type="ECO:0000256" key="2">
    <source>
        <dbReference type="ARBA" id="ARBA00023015"/>
    </source>
</evidence>